<dbReference type="Pfam" id="PF02687">
    <property type="entry name" value="FtsX"/>
    <property type="match status" value="1"/>
</dbReference>
<comment type="caution">
    <text evidence="9">The sequence shown here is derived from an EMBL/GenBank/DDBJ whole genome shotgun (WGS) entry which is preliminary data.</text>
</comment>
<evidence type="ECO:0000256" key="3">
    <source>
        <dbReference type="ARBA" id="ARBA00022692"/>
    </source>
</evidence>
<sequence length="797" mass="89742">MFKIRILIRNLIKDRLSTAFSVVSFSIAFCCAVLVYLFATDEMQFDKYNANFEQTYRLNVRAIDGSNMVNCSFPGVYNDNLGSVTGIEKYARLQLGTDERYISVNNEPFIETNILFGDPEILEILDFEFLIGDPEEALQAPLSMILSESIARKYFGDQDAMGRLIHLDNHDFTITGIVKDLPEQSHFRMNMLAAVSSYKVLNNNLLTKWYMTAFNYYFLIPGDGDFAGIENQLTELFAKGHKIADEDLKFQMYLEPLADIHLRSAGTLWDNAIKGDYKVVIGVVFIAFLIWTIATTNYINTLTANYRKKIKETGIRRVNGASRFILGVEQGFETLVLLIISLLLSLCITALVLPYVNIMTGKSMELGFSLFGFLTPLILVSALLSTSYPILFFNSFKPSEAIKSQVGILKRKGIKQQQKVRGAFVVFQLGIATFLIVAVVVVSSQLQLVLETKTGFDKENVLVVTNPYSENMNQRYDRFKGEIEKLPLVDAVGVTQNAPAGYINNYSPVRLPGQDVSENQNIAQIVVDHDFLEAVGARFITGRNFDEKIELDKRDKIVINQSAVDLLRLENPVGEKLAGLNNAFTPNGELEIIGVIEDMQYFTLKESAKPIMYYIRDWGHHNIVIRLHEGDYSQAVASMKSVWSQIAPEYPFSMQFMDARISSNYQAEINTAKTISVLSGIAILLSILGILGMIVFTIQHRTKEIGIRKVNGAKISEILALLNRDFVKWVAIAFVIACPIAYYAMSKWLENFAYKTSLSWWIFALAGVLALGIALLTVSWQSWRAATRNPVEALRYE</sequence>
<organism evidence="9 10">
    <name type="scientific">Sunxiuqinia elliptica</name>
    <dbReference type="NCBI Taxonomy" id="655355"/>
    <lineage>
        <taxon>Bacteria</taxon>
        <taxon>Pseudomonadati</taxon>
        <taxon>Bacteroidota</taxon>
        <taxon>Bacteroidia</taxon>
        <taxon>Marinilabiliales</taxon>
        <taxon>Prolixibacteraceae</taxon>
        <taxon>Sunxiuqinia</taxon>
    </lineage>
</organism>
<feature type="transmembrane region" description="Helical" evidence="6">
    <location>
        <begin position="20"/>
        <end position="39"/>
    </location>
</feature>
<name>A0A4V3BYI2_9BACT</name>
<dbReference type="InterPro" id="IPR025857">
    <property type="entry name" value="MacB_PCD"/>
</dbReference>
<keyword evidence="2" id="KW-1003">Cell membrane</keyword>
<dbReference type="AlphaFoldDB" id="A0A4V3BYI2"/>
<accession>A0A4V3BYI2</accession>
<feature type="transmembrane region" description="Helical" evidence="6">
    <location>
        <begin position="368"/>
        <end position="393"/>
    </location>
</feature>
<feature type="transmembrane region" description="Helical" evidence="6">
    <location>
        <begin position="279"/>
        <end position="299"/>
    </location>
</feature>
<feature type="transmembrane region" description="Helical" evidence="6">
    <location>
        <begin position="758"/>
        <end position="778"/>
    </location>
</feature>
<reference evidence="9 10" key="1">
    <citation type="submission" date="2019-03" db="EMBL/GenBank/DDBJ databases">
        <title>Freshwater and sediment microbial communities from various areas in North America, analyzing microbe dynamics in response to fracking.</title>
        <authorList>
            <person name="Lamendella R."/>
        </authorList>
    </citation>
    <scope>NUCLEOTIDE SEQUENCE [LARGE SCALE GENOMIC DNA]</scope>
    <source>
        <strain evidence="9 10">114D</strain>
    </source>
</reference>
<evidence type="ECO:0000256" key="1">
    <source>
        <dbReference type="ARBA" id="ARBA00004651"/>
    </source>
</evidence>
<keyword evidence="3 6" id="KW-0812">Transmembrane</keyword>
<dbReference type="GO" id="GO:0022857">
    <property type="term" value="F:transmembrane transporter activity"/>
    <property type="evidence" value="ECO:0007669"/>
    <property type="project" value="TreeGrafter"/>
</dbReference>
<proteinExistence type="predicted"/>
<dbReference type="InterPro" id="IPR003838">
    <property type="entry name" value="ABC3_permease_C"/>
</dbReference>
<evidence type="ECO:0000256" key="5">
    <source>
        <dbReference type="ARBA" id="ARBA00023136"/>
    </source>
</evidence>
<dbReference type="InterPro" id="IPR050250">
    <property type="entry name" value="Macrolide_Exporter_MacB"/>
</dbReference>
<protein>
    <submittedName>
        <fullName evidence="9">Putative ABC transport system permease protein</fullName>
    </submittedName>
</protein>
<feature type="domain" description="MacB-like periplasmic core" evidence="8">
    <location>
        <begin position="431"/>
        <end position="637"/>
    </location>
</feature>
<feature type="transmembrane region" description="Helical" evidence="6">
    <location>
        <begin position="726"/>
        <end position="746"/>
    </location>
</feature>
<keyword evidence="4 6" id="KW-1133">Transmembrane helix</keyword>
<evidence type="ECO:0000256" key="2">
    <source>
        <dbReference type="ARBA" id="ARBA00022475"/>
    </source>
</evidence>
<dbReference type="PANTHER" id="PTHR30572">
    <property type="entry name" value="MEMBRANE COMPONENT OF TRANSPORTER-RELATED"/>
    <property type="match status" value="1"/>
</dbReference>
<dbReference type="PANTHER" id="PTHR30572:SF18">
    <property type="entry name" value="ABC-TYPE MACROLIDE FAMILY EXPORT SYSTEM PERMEASE COMPONENT 2"/>
    <property type="match status" value="1"/>
</dbReference>
<evidence type="ECO:0000256" key="4">
    <source>
        <dbReference type="ARBA" id="ARBA00022989"/>
    </source>
</evidence>
<feature type="transmembrane region" description="Helical" evidence="6">
    <location>
        <begin position="335"/>
        <end position="356"/>
    </location>
</feature>
<evidence type="ECO:0000313" key="10">
    <source>
        <dbReference type="Proteomes" id="UP000294848"/>
    </source>
</evidence>
<dbReference type="Pfam" id="PF12704">
    <property type="entry name" value="MacB_PCD"/>
    <property type="match status" value="2"/>
</dbReference>
<feature type="transmembrane region" description="Helical" evidence="6">
    <location>
        <begin position="420"/>
        <end position="442"/>
    </location>
</feature>
<dbReference type="OrthoDB" id="973461at2"/>
<feature type="domain" description="MacB-like periplasmic core" evidence="8">
    <location>
        <begin position="19"/>
        <end position="188"/>
    </location>
</feature>
<evidence type="ECO:0000256" key="6">
    <source>
        <dbReference type="SAM" id="Phobius"/>
    </source>
</evidence>
<dbReference type="Proteomes" id="UP000294848">
    <property type="component" value="Unassembled WGS sequence"/>
</dbReference>
<feature type="domain" description="ABC3 transporter permease C-terminal" evidence="7">
    <location>
        <begin position="677"/>
        <end position="790"/>
    </location>
</feature>
<gene>
    <name evidence="9" type="ORF">DET52_104165</name>
</gene>
<evidence type="ECO:0000259" key="7">
    <source>
        <dbReference type="Pfam" id="PF02687"/>
    </source>
</evidence>
<dbReference type="GO" id="GO:0005886">
    <property type="term" value="C:plasma membrane"/>
    <property type="evidence" value="ECO:0007669"/>
    <property type="project" value="UniProtKB-SubCell"/>
</dbReference>
<evidence type="ECO:0000313" key="9">
    <source>
        <dbReference type="EMBL" id="TDO02699.1"/>
    </source>
</evidence>
<evidence type="ECO:0000259" key="8">
    <source>
        <dbReference type="Pfam" id="PF12704"/>
    </source>
</evidence>
<dbReference type="RefSeq" id="WP_133464947.1">
    <property type="nucleotide sequence ID" value="NZ_SNWI01000004.1"/>
</dbReference>
<feature type="transmembrane region" description="Helical" evidence="6">
    <location>
        <begin position="675"/>
        <end position="698"/>
    </location>
</feature>
<dbReference type="EMBL" id="SNWI01000004">
    <property type="protein sequence ID" value="TDO02699.1"/>
    <property type="molecule type" value="Genomic_DNA"/>
</dbReference>
<comment type="subcellular location">
    <subcellularLocation>
        <location evidence="1">Cell membrane</location>
        <topology evidence="1">Multi-pass membrane protein</topology>
    </subcellularLocation>
</comment>
<keyword evidence="5 6" id="KW-0472">Membrane</keyword>